<protein>
    <submittedName>
        <fullName evidence="3">Uncharacterized protein</fullName>
    </submittedName>
</protein>
<dbReference type="EMBL" id="FP929072">
    <property type="protein sequence ID" value="CBX91290.1"/>
    <property type="molecule type" value="Genomic_DNA"/>
</dbReference>
<feature type="region of interest" description="Disordered" evidence="2">
    <location>
        <begin position="1"/>
        <end position="93"/>
    </location>
</feature>
<sequence>MAGRSSKPTQPDSFSDLTSLMKAKKPYRPTLQHPPKPQLPFASEHLQSTSRKTTASSPAKPGTTPFKAPESAADFLEREEVDSAKRSPETTRDCEFSMQRLDSLFEQFKKVTINGTGTADHSHTTLPRYQSPLFIPGLESPVDFGPKDLLTPADSGSRTASPFLSEAQPVVRLAKHVYDSLCRALESLEKDKLELQTKVQKLEKQLKNSRGEDDEVGTRVGLLKYQNEANRTQKADMGRALSEKELKIKTQQLEIDDLQLKLIKVETEAQAISSIIGRLNSSLLIAVANYYTGERDYLRDTLSSVHDQHAKALEEVTTCKDQELEQIRNTLREVQATLAQVTSERDAASRARLNTSNQAAREENLVEKLTKRERINTDLRQKILEEQLRVTQLEDEVEDLRARLCKDKREELEQQLREKTSLCDRQRSQLKMAEQHLKISEARVMRVSNNGDALTGAAHLVVPHANTKLPKNVVSCSECYANNLTCDAHAKCRSCGERDTPCARWRCSLKHKLGTCPLVPCKLPHDAQGWLMLQREARPQW</sequence>
<dbReference type="OrthoDB" id="3777260at2759"/>
<evidence type="ECO:0000256" key="1">
    <source>
        <dbReference type="SAM" id="Coils"/>
    </source>
</evidence>
<dbReference type="OMA" id="PCKLPHD"/>
<dbReference type="eggNOG" id="ENOG502T91E">
    <property type="taxonomic scope" value="Eukaryota"/>
</dbReference>
<feature type="coiled-coil region" evidence="1">
    <location>
        <begin position="324"/>
        <end position="443"/>
    </location>
</feature>
<evidence type="ECO:0000313" key="3">
    <source>
        <dbReference type="EMBL" id="CBX91290.1"/>
    </source>
</evidence>
<keyword evidence="1" id="KW-0175">Coiled coil</keyword>
<accession>E4ZJK5</accession>
<dbReference type="InParanoid" id="E4ZJK5"/>
<name>E4ZJK5_LEPMJ</name>
<feature type="compositionally biased region" description="Polar residues" evidence="2">
    <location>
        <begin position="45"/>
        <end position="57"/>
    </location>
</feature>
<keyword evidence="4" id="KW-1185">Reference proteome</keyword>
<reference evidence="4" key="1">
    <citation type="journal article" date="2011" name="Nat. Commun.">
        <title>Effector diversification within compartments of the Leptosphaeria maculans genome affected by Repeat-Induced Point mutations.</title>
        <authorList>
            <person name="Rouxel T."/>
            <person name="Grandaubert J."/>
            <person name="Hane J.K."/>
            <person name="Hoede C."/>
            <person name="van de Wouw A.P."/>
            <person name="Couloux A."/>
            <person name="Dominguez V."/>
            <person name="Anthouard V."/>
            <person name="Bally P."/>
            <person name="Bourras S."/>
            <person name="Cozijnsen A.J."/>
            <person name="Ciuffetti L.M."/>
            <person name="Degrave A."/>
            <person name="Dilmaghani A."/>
            <person name="Duret L."/>
            <person name="Fudal I."/>
            <person name="Goodwin S.B."/>
            <person name="Gout L."/>
            <person name="Glaser N."/>
            <person name="Linglin J."/>
            <person name="Kema G.H.J."/>
            <person name="Lapalu N."/>
            <person name="Lawrence C.B."/>
            <person name="May K."/>
            <person name="Meyer M."/>
            <person name="Ollivier B."/>
            <person name="Poulain J."/>
            <person name="Schoch C.L."/>
            <person name="Simon A."/>
            <person name="Spatafora J.W."/>
            <person name="Stachowiak A."/>
            <person name="Turgeon B.G."/>
            <person name="Tyler B.M."/>
            <person name="Vincent D."/>
            <person name="Weissenbach J."/>
            <person name="Amselem J."/>
            <person name="Quesneville H."/>
            <person name="Oliver R.P."/>
            <person name="Wincker P."/>
            <person name="Balesdent M.-H."/>
            <person name="Howlett B.J."/>
        </authorList>
    </citation>
    <scope>NUCLEOTIDE SEQUENCE [LARGE SCALE GENOMIC DNA]</scope>
    <source>
        <strain evidence="4">JN3 / isolate v23.1.3 / race Av1-4-5-6-7-8</strain>
    </source>
</reference>
<feature type="compositionally biased region" description="Basic and acidic residues" evidence="2">
    <location>
        <begin position="75"/>
        <end position="93"/>
    </location>
</feature>
<evidence type="ECO:0000313" key="4">
    <source>
        <dbReference type="Proteomes" id="UP000002668"/>
    </source>
</evidence>
<proteinExistence type="predicted"/>
<gene>
    <name evidence="3" type="ORF">LEMA_P067980.1</name>
</gene>
<dbReference type="VEuPathDB" id="FungiDB:LEMA_P067980.1"/>
<evidence type="ECO:0000256" key="2">
    <source>
        <dbReference type="SAM" id="MobiDB-lite"/>
    </source>
</evidence>
<organism evidence="4">
    <name type="scientific">Leptosphaeria maculans (strain JN3 / isolate v23.1.3 / race Av1-4-5-6-7-8)</name>
    <name type="common">Blackleg fungus</name>
    <name type="synonym">Phoma lingam</name>
    <dbReference type="NCBI Taxonomy" id="985895"/>
    <lineage>
        <taxon>Eukaryota</taxon>
        <taxon>Fungi</taxon>
        <taxon>Dikarya</taxon>
        <taxon>Ascomycota</taxon>
        <taxon>Pezizomycotina</taxon>
        <taxon>Dothideomycetes</taxon>
        <taxon>Pleosporomycetidae</taxon>
        <taxon>Pleosporales</taxon>
        <taxon>Pleosporineae</taxon>
        <taxon>Leptosphaeriaceae</taxon>
        <taxon>Plenodomus</taxon>
        <taxon>Plenodomus lingam/Leptosphaeria maculans species complex</taxon>
    </lineage>
</organism>
<feature type="coiled-coil region" evidence="1">
    <location>
        <begin position="241"/>
        <end position="268"/>
    </location>
</feature>
<dbReference type="Proteomes" id="UP000002668">
    <property type="component" value="Genome"/>
</dbReference>
<dbReference type="AlphaFoldDB" id="E4ZJK5"/>
<feature type="coiled-coil region" evidence="1">
    <location>
        <begin position="178"/>
        <end position="212"/>
    </location>
</feature>
<dbReference type="HOGENOM" id="CLU_503496_0_0_1"/>
<feature type="compositionally biased region" description="Polar residues" evidence="2">
    <location>
        <begin position="1"/>
        <end position="18"/>
    </location>
</feature>